<evidence type="ECO:0000256" key="3">
    <source>
        <dbReference type="ARBA" id="ARBA00022723"/>
    </source>
</evidence>
<dbReference type="PANTHER" id="PTHR36923">
    <property type="entry name" value="FERREDOXIN"/>
    <property type="match status" value="1"/>
</dbReference>
<organism evidence="9 10">
    <name type="scientific">Streptomyces atratus</name>
    <dbReference type="NCBI Taxonomy" id="1893"/>
    <lineage>
        <taxon>Bacteria</taxon>
        <taxon>Bacillati</taxon>
        <taxon>Actinomycetota</taxon>
        <taxon>Actinomycetes</taxon>
        <taxon>Kitasatosporales</taxon>
        <taxon>Streptomycetaceae</taxon>
        <taxon>Streptomyces</taxon>
    </lineage>
</organism>
<sequence>MTWNVRVDPELCQASGMCAGVAPEVFALDGEHARARTDGTEPDERVLDAADICPAQAITVHDGKSVIGPRRE</sequence>
<reference evidence="9 10" key="1">
    <citation type="journal article" date="2018" name="Front. Microbiol.">
        <title>Genome Sequencing of Streptomyces atratus SCSIOZH16 and Activation Production of Nocardamine via Metabolic Engineering.</title>
        <authorList>
            <person name="Li Y."/>
            <person name="Zhang C."/>
            <person name="Liu C."/>
            <person name="Ju J."/>
            <person name="Ma J."/>
        </authorList>
    </citation>
    <scope>NUCLEOTIDE SEQUENCE [LARGE SCALE GENOMIC DNA]</scope>
    <source>
        <strain evidence="9 10">SCSIO_ZH16</strain>
    </source>
</reference>
<dbReference type="GeneID" id="95521286"/>
<dbReference type="AlphaFoldDB" id="A0A2Z5JGF4"/>
<proteinExistence type="predicted"/>
<keyword evidence="5 8" id="KW-0408">Iron</keyword>
<keyword evidence="2 8" id="KW-0813">Transport</keyword>
<name>A0A2Z5JGF4_STRAR</name>
<comment type="function">
    <text evidence="8">Ferredoxins are iron-sulfur proteins that transfer electrons in a wide variety of metabolic reactions.</text>
</comment>
<dbReference type="SUPFAM" id="SSF54862">
    <property type="entry name" value="4Fe-4S ferredoxins"/>
    <property type="match status" value="1"/>
</dbReference>
<evidence type="ECO:0000256" key="7">
    <source>
        <dbReference type="ARBA" id="ARBA00023291"/>
    </source>
</evidence>
<protein>
    <recommendedName>
        <fullName evidence="8">Ferredoxin</fullName>
    </recommendedName>
</protein>
<comment type="cofactor">
    <cofactor evidence="1">
        <name>[3Fe-4S] cluster</name>
        <dbReference type="ChEBI" id="CHEBI:21137"/>
    </cofactor>
</comment>
<dbReference type="GO" id="GO:0009055">
    <property type="term" value="F:electron transfer activity"/>
    <property type="evidence" value="ECO:0007669"/>
    <property type="project" value="UniProtKB-UniRule"/>
</dbReference>
<dbReference type="RefSeq" id="WP_114245837.1">
    <property type="nucleotide sequence ID" value="NZ_CP027306.1"/>
</dbReference>
<dbReference type="KEGG" id="sata:C5746_22960"/>
<dbReference type="EMBL" id="CP027306">
    <property type="protein sequence ID" value="AXE79304.1"/>
    <property type="molecule type" value="Genomic_DNA"/>
</dbReference>
<keyword evidence="4 8" id="KW-0249">Electron transport</keyword>
<evidence type="ECO:0000256" key="5">
    <source>
        <dbReference type="ARBA" id="ARBA00023004"/>
    </source>
</evidence>
<dbReference type="GO" id="GO:0005506">
    <property type="term" value="F:iron ion binding"/>
    <property type="evidence" value="ECO:0007669"/>
    <property type="project" value="UniProtKB-UniRule"/>
</dbReference>
<keyword evidence="6 8" id="KW-0411">Iron-sulfur</keyword>
<keyword evidence="3 8" id="KW-0479">Metal-binding</keyword>
<evidence type="ECO:0000256" key="4">
    <source>
        <dbReference type="ARBA" id="ARBA00022982"/>
    </source>
</evidence>
<dbReference type="PRINTS" id="PR00352">
    <property type="entry name" value="3FE4SFRDOXIN"/>
</dbReference>
<keyword evidence="7" id="KW-0003">3Fe-4S</keyword>
<evidence type="ECO:0000313" key="9">
    <source>
        <dbReference type="EMBL" id="AXE79304.1"/>
    </source>
</evidence>
<evidence type="ECO:0000256" key="2">
    <source>
        <dbReference type="ARBA" id="ARBA00022448"/>
    </source>
</evidence>
<evidence type="ECO:0000256" key="1">
    <source>
        <dbReference type="ARBA" id="ARBA00001927"/>
    </source>
</evidence>
<dbReference type="Gene3D" id="3.30.70.20">
    <property type="match status" value="1"/>
</dbReference>
<dbReference type="Pfam" id="PF13370">
    <property type="entry name" value="Fer4_13"/>
    <property type="match status" value="1"/>
</dbReference>
<dbReference type="InterPro" id="IPR001080">
    <property type="entry name" value="3Fe4S_ferredoxin"/>
</dbReference>
<accession>A0A2Z5JGF4</accession>
<evidence type="ECO:0000313" key="10">
    <source>
        <dbReference type="Proteomes" id="UP000252698"/>
    </source>
</evidence>
<dbReference type="GO" id="GO:0051538">
    <property type="term" value="F:3 iron, 4 sulfur cluster binding"/>
    <property type="evidence" value="ECO:0007669"/>
    <property type="project" value="UniProtKB-KW"/>
</dbReference>
<gene>
    <name evidence="9" type="ORF">C5746_22960</name>
</gene>
<dbReference type="PANTHER" id="PTHR36923:SF3">
    <property type="entry name" value="FERREDOXIN"/>
    <property type="match status" value="1"/>
</dbReference>
<dbReference type="Proteomes" id="UP000252698">
    <property type="component" value="Chromosome"/>
</dbReference>
<evidence type="ECO:0000256" key="8">
    <source>
        <dbReference type="RuleBase" id="RU368020"/>
    </source>
</evidence>
<evidence type="ECO:0000256" key="6">
    <source>
        <dbReference type="ARBA" id="ARBA00023014"/>
    </source>
</evidence>
<dbReference type="InterPro" id="IPR051269">
    <property type="entry name" value="Fe-S_cluster_ET"/>
</dbReference>